<organism evidence="5 6">
    <name type="scientific">Lysobacter capsici AZ78</name>
    <dbReference type="NCBI Taxonomy" id="1444315"/>
    <lineage>
        <taxon>Bacteria</taxon>
        <taxon>Pseudomonadati</taxon>
        <taxon>Pseudomonadota</taxon>
        <taxon>Gammaproteobacteria</taxon>
        <taxon>Lysobacterales</taxon>
        <taxon>Lysobacteraceae</taxon>
        <taxon>Lysobacter</taxon>
    </lineage>
</organism>
<dbReference type="AlphaFoldDB" id="A0A120AHX6"/>
<feature type="transmembrane region" description="Helical" evidence="2">
    <location>
        <begin position="330"/>
        <end position="351"/>
    </location>
</feature>
<keyword evidence="2" id="KW-0472">Membrane</keyword>
<feature type="compositionally biased region" description="Low complexity" evidence="1">
    <location>
        <begin position="390"/>
        <end position="425"/>
    </location>
</feature>
<gene>
    <name evidence="5" type="ORF">AZ78_4423</name>
</gene>
<keyword evidence="2" id="KW-0812">Transmembrane</keyword>
<keyword evidence="6" id="KW-1185">Reference proteome</keyword>
<feature type="compositionally biased region" description="Gly residues" evidence="1">
    <location>
        <begin position="426"/>
        <end position="442"/>
    </location>
</feature>
<keyword evidence="2" id="KW-1133">Transmembrane helix</keyword>
<feature type="transmembrane region" description="Helical" evidence="2">
    <location>
        <begin position="295"/>
        <end position="318"/>
    </location>
</feature>
<feature type="transmembrane region" description="Helical" evidence="2">
    <location>
        <begin position="269"/>
        <end position="289"/>
    </location>
</feature>
<proteinExistence type="predicted"/>
<dbReference type="PANTHER" id="PTHR30373">
    <property type="entry name" value="UPF0603 PROTEIN YGCG"/>
    <property type="match status" value="1"/>
</dbReference>
<evidence type="ECO:0000259" key="4">
    <source>
        <dbReference type="Pfam" id="PF04536"/>
    </source>
</evidence>
<reference evidence="5 6" key="1">
    <citation type="journal article" date="2014" name="Genome Announc.">
        <title>Draft Genome Sequence of Lysobacter capsici AZ78, a Bacterium Antagonistic to Plant-Pathogenic Oomycetes.</title>
        <authorList>
            <person name="Puopolo G."/>
            <person name="Sonego P."/>
            <person name="Engelen K."/>
            <person name="Pertot I."/>
        </authorList>
    </citation>
    <scope>NUCLEOTIDE SEQUENCE [LARGE SCALE GENOMIC DNA]</scope>
    <source>
        <strain evidence="5 6">AZ78</strain>
    </source>
</reference>
<dbReference type="Gene3D" id="3.10.310.50">
    <property type="match status" value="1"/>
</dbReference>
<accession>A0A120AHX6</accession>
<dbReference type="InterPro" id="IPR007621">
    <property type="entry name" value="TPM_dom"/>
</dbReference>
<feature type="chain" id="PRO_5007163713" evidence="3">
    <location>
        <begin position="37"/>
        <end position="442"/>
    </location>
</feature>
<sequence>MNTRADPRMGFGRARWLARVLLVAWLLLLPMASALAQTLASIPAMDSPVVDTTGTLDEPTRSQLAAQARALQQRKGSQLQILMVDSTGSEDIDSYALRAFDQFELGRKDVSDGVLVVVAKRDKRVRIEVGYGLEGAITDAQAATIIRDYIGPRFGAGDYAGGLREATAALTGLIDGEALPPPPEAPVAGVGWRPLDTAWSLAFVFALGAAAFARTREWPRAMAWPLAWLPPLLFAWMWSGIGSVGGAAAFAAAGVAIGHCLPRQRWLRIAMTVFAIAVVIAIGIVFAWYGREPNLLGIVFGLALELFAAPLLAGVLAPPIIAWDVSRVGCVIRALLFLPLAWLGWQGMLAAQRWAGMEPGIDMASGLLLGVVGMFAWAGVFVFGPRRGGSRQSAPGSSSSSRDYRSSGTSSSTSSSSSGGSSSSGWSGGGGRSGGGGASGSW</sequence>
<comment type="caution">
    <text evidence="5">The sequence shown here is derived from an EMBL/GenBank/DDBJ whole genome shotgun (WGS) entry which is preliminary data.</text>
</comment>
<dbReference type="OrthoDB" id="9810918at2"/>
<evidence type="ECO:0000313" key="6">
    <source>
        <dbReference type="Proteomes" id="UP000023435"/>
    </source>
</evidence>
<feature type="domain" description="TPM" evidence="4">
    <location>
        <begin position="49"/>
        <end position="171"/>
    </location>
</feature>
<evidence type="ECO:0000256" key="3">
    <source>
        <dbReference type="SAM" id="SignalP"/>
    </source>
</evidence>
<dbReference type="EMBL" id="JAJA02000001">
    <property type="protein sequence ID" value="KWS06863.1"/>
    <property type="molecule type" value="Genomic_DNA"/>
</dbReference>
<feature type="signal peptide" evidence="3">
    <location>
        <begin position="1"/>
        <end position="36"/>
    </location>
</feature>
<feature type="region of interest" description="Disordered" evidence="1">
    <location>
        <begin position="388"/>
        <end position="442"/>
    </location>
</feature>
<keyword evidence="3" id="KW-0732">Signal</keyword>
<evidence type="ECO:0000256" key="1">
    <source>
        <dbReference type="SAM" id="MobiDB-lite"/>
    </source>
</evidence>
<protein>
    <submittedName>
        <fullName evidence="5">Beta-propeller domains of methanol dehydrogenase type</fullName>
    </submittedName>
</protein>
<dbReference type="Pfam" id="PF04536">
    <property type="entry name" value="TPM_phosphatase"/>
    <property type="match status" value="1"/>
</dbReference>
<feature type="transmembrane region" description="Helical" evidence="2">
    <location>
        <begin position="363"/>
        <end position="383"/>
    </location>
</feature>
<dbReference type="RefSeq" id="WP_153019202.1">
    <property type="nucleotide sequence ID" value="NZ_JAJA02000001.1"/>
</dbReference>
<evidence type="ECO:0000256" key="2">
    <source>
        <dbReference type="SAM" id="Phobius"/>
    </source>
</evidence>
<dbReference type="PANTHER" id="PTHR30373:SF2">
    <property type="entry name" value="UPF0603 PROTEIN YGCG"/>
    <property type="match status" value="1"/>
</dbReference>
<name>A0A120AHX6_9GAMM</name>
<feature type="transmembrane region" description="Helical" evidence="2">
    <location>
        <begin position="244"/>
        <end position="262"/>
    </location>
</feature>
<evidence type="ECO:0000313" key="5">
    <source>
        <dbReference type="EMBL" id="KWS06863.1"/>
    </source>
</evidence>
<dbReference type="Proteomes" id="UP000023435">
    <property type="component" value="Unassembled WGS sequence"/>
</dbReference>